<dbReference type="GO" id="GO:0005975">
    <property type="term" value="P:carbohydrate metabolic process"/>
    <property type="evidence" value="ECO:0007669"/>
    <property type="project" value="InterPro"/>
</dbReference>
<dbReference type="PROSITE" id="PS51910">
    <property type="entry name" value="GH18_2"/>
    <property type="match status" value="1"/>
</dbReference>
<evidence type="ECO:0000256" key="3">
    <source>
        <dbReference type="ARBA" id="ARBA00023026"/>
    </source>
</evidence>
<dbReference type="Pfam" id="PF00704">
    <property type="entry name" value="Glyco_hydro_18"/>
    <property type="match status" value="1"/>
</dbReference>
<dbReference type="SUPFAM" id="SSF54556">
    <property type="entry name" value="Chitinase insertion domain"/>
    <property type="match status" value="1"/>
</dbReference>
<dbReference type="GO" id="GO:0008061">
    <property type="term" value="F:chitin binding"/>
    <property type="evidence" value="ECO:0007669"/>
    <property type="project" value="UniProtKB-KW"/>
</dbReference>
<dbReference type="PANTHER" id="PTHR47700">
    <property type="entry name" value="V CHITINASE, PUTATIVE (AFU_ORTHOLOGUE AFUA_6G13720)-RELATED"/>
    <property type="match status" value="1"/>
</dbReference>
<dbReference type="Proteomes" id="UP001140560">
    <property type="component" value="Unassembled WGS sequence"/>
</dbReference>
<dbReference type="PANTHER" id="PTHR47700:SF2">
    <property type="entry name" value="CHITINASE"/>
    <property type="match status" value="1"/>
</dbReference>
<dbReference type="SUPFAM" id="SSF51445">
    <property type="entry name" value="(Trans)glycosidases"/>
    <property type="match status" value="1"/>
</dbReference>
<name>A0A9W8YC81_9PLEO</name>
<accession>A0A9W8YC81</accession>
<dbReference type="InterPro" id="IPR001223">
    <property type="entry name" value="Glyco_hydro18_cat"/>
</dbReference>
<dbReference type="OrthoDB" id="73875at2759"/>
<keyword evidence="3" id="KW-0843">Virulence</keyword>
<protein>
    <recommendedName>
        <fullName evidence="4">GH18 domain-containing protein</fullName>
    </recommendedName>
</protein>
<evidence type="ECO:0000313" key="5">
    <source>
        <dbReference type="EMBL" id="KAJ4373392.1"/>
    </source>
</evidence>
<keyword evidence="2" id="KW-0147">Chitin-binding</keyword>
<evidence type="ECO:0000259" key="4">
    <source>
        <dbReference type="PROSITE" id="PS51910"/>
    </source>
</evidence>
<dbReference type="InterPro" id="IPR053214">
    <property type="entry name" value="LysM12-like"/>
</dbReference>
<sequence>MARPWDASIPGLGPYIKPHTDLKEIDEALKLLWSAGVTPNKVNLGIANYGRGFTVSDKSCMKYSCQYSGPSKAGPCTNLEGVLSACEIDRIVSANKLSPQILPGGATVKELRWGDQWIAYDDKDTLALKLDLANNRCMGGTALWAVDYQICDSR</sequence>
<dbReference type="AlphaFoldDB" id="A0A9W8YC81"/>
<proteinExistence type="inferred from homology"/>
<evidence type="ECO:0000256" key="2">
    <source>
        <dbReference type="ARBA" id="ARBA00022669"/>
    </source>
</evidence>
<organism evidence="5 6">
    <name type="scientific">Neocucurbitaria cava</name>
    <dbReference type="NCBI Taxonomy" id="798079"/>
    <lineage>
        <taxon>Eukaryota</taxon>
        <taxon>Fungi</taxon>
        <taxon>Dikarya</taxon>
        <taxon>Ascomycota</taxon>
        <taxon>Pezizomycotina</taxon>
        <taxon>Dothideomycetes</taxon>
        <taxon>Pleosporomycetidae</taxon>
        <taxon>Pleosporales</taxon>
        <taxon>Pleosporineae</taxon>
        <taxon>Cucurbitariaceae</taxon>
        <taxon>Neocucurbitaria</taxon>
    </lineage>
</organism>
<feature type="domain" description="GH18" evidence="4">
    <location>
        <begin position="1"/>
        <end position="154"/>
    </location>
</feature>
<reference evidence="5" key="1">
    <citation type="submission" date="2022-10" db="EMBL/GenBank/DDBJ databases">
        <title>Tapping the CABI collections for fungal endophytes: first genome assemblies for Collariella, Neodidymelliopsis, Ascochyta clinopodiicola, Didymella pomorum, Didymosphaeria variabile, Neocosmospora piperis and Neocucurbitaria cava.</title>
        <authorList>
            <person name="Hill R."/>
        </authorList>
    </citation>
    <scope>NUCLEOTIDE SEQUENCE</scope>
    <source>
        <strain evidence="5">IMI 356814</strain>
    </source>
</reference>
<keyword evidence="6" id="KW-1185">Reference proteome</keyword>
<dbReference type="Gene3D" id="3.10.50.10">
    <property type="match status" value="1"/>
</dbReference>
<dbReference type="EMBL" id="JAPEUY010000005">
    <property type="protein sequence ID" value="KAJ4373392.1"/>
    <property type="molecule type" value="Genomic_DNA"/>
</dbReference>
<evidence type="ECO:0000313" key="6">
    <source>
        <dbReference type="Proteomes" id="UP001140560"/>
    </source>
</evidence>
<comment type="caution">
    <text evidence="5">The sequence shown here is derived from an EMBL/GenBank/DDBJ whole genome shotgun (WGS) entry which is preliminary data.</text>
</comment>
<dbReference type="InterPro" id="IPR017853">
    <property type="entry name" value="GH"/>
</dbReference>
<gene>
    <name evidence="5" type="ORF">N0V83_003687</name>
</gene>
<dbReference type="InterPro" id="IPR029070">
    <property type="entry name" value="Chitinase_insertion_sf"/>
</dbReference>
<comment type="similarity">
    <text evidence="1">Belongs to the glycosyl hydrolase 18 family. Chitinase class V subfamily.</text>
</comment>
<evidence type="ECO:0000256" key="1">
    <source>
        <dbReference type="ARBA" id="ARBA00008682"/>
    </source>
</evidence>
<dbReference type="Gene3D" id="3.20.20.80">
    <property type="entry name" value="Glycosidases"/>
    <property type="match status" value="1"/>
</dbReference>